<dbReference type="HOGENOM" id="CLU_2902422_0_0_9"/>
<protein>
    <submittedName>
        <fullName evidence="1">Uncharacterized protein</fullName>
    </submittedName>
</protein>
<dbReference type="EMBL" id="AEUT02000001">
    <property type="protein sequence ID" value="EGE54993.1"/>
    <property type="molecule type" value="Genomic_DNA"/>
</dbReference>
<dbReference type="RefSeq" id="WP_003105853.1">
    <property type="nucleotide sequence ID" value="NZ_AEUT02000001.1"/>
</dbReference>
<accession>F1Z0P9</accession>
<organism evidence="1 2">
    <name type="scientific">Streptococcus parauberis NCFD 2020</name>
    <dbReference type="NCBI Taxonomy" id="873447"/>
    <lineage>
        <taxon>Bacteria</taxon>
        <taxon>Bacillati</taxon>
        <taxon>Bacillota</taxon>
        <taxon>Bacilli</taxon>
        <taxon>Lactobacillales</taxon>
        <taxon>Streptococcaceae</taxon>
        <taxon>Streptococcus</taxon>
    </lineage>
</organism>
<dbReference type="Proteomes" id="UP000003732">
    <property type="component" value="Unassembled WGS sequence"/>
</dbReference>
<evidence type="ECO:0000313" key="2">
    <source>
        <dbReference type="Proteomes" id="UP000003732"/>
    </source>
</evidence>
<proteinExistence type="predicted"/>
<name>F1Z0P9_9STRE</name>
<dbReference type="GeneID" id="61420371"/>
<comment type="caution">
    <text evidence="1">The sequence shown here is derived from an EMBL/GenBank/DDBJ whole genome shotgun (WGS) entry which is preliminary data.</text>
</comment>
<evidence type="ECO:0000313" key="1">
    <source>
        <dbReference type="EMBL" id="EGE54993.1"/>
    </source>
</evidence>
<reference evidence="1 2" key="1">
    <citation type="submission" date="2011-02" db="EMBL/GenBank/DDBJ databases">
        <authorList>
            <person name="Stanhope M.J."/>
            <person name="Durkin A.S."/>
            <person name="Hostetler J."/>
            <person name="Kim M."/>
            <person name="Radune D."/>
            <person name="Singh I."/>
            <person name="Town C.D."/>
        </authorList>
    </citation>
    <scope>NUCLEOTIDE SEQUENCE [LARGE SCALE GENOMIC DNA]</scope>
    <source>
        <strain evidence="1 2">NCFD 2020</strain>
    </source>
</reference>
<gene>
    <name evidence="1" type="ORF">SPB_0693</name>
</gene>
<dbReference type="AlphaFoldDB" id="F1Z0P9"/>
<sequence length="62" mass="7531">MNKELGVLQSKIDENYYVLWRSRIGFLVMTRNINKARRIKRKEAEQFPQFEFVPLSELEELK</sequence>